<dbReference type="SUPFAM" id="SSF56112">
    <property type="entry name" value="Protein kinase-like (PK-like)"/>
    <property type="match status" value="1"/>
</dbReference>
<feature type="compositionally biased region" description="Polar residues" evidence="4">
    <location>
        <begin position="157"/>
        <end position="180"/>
    </location>
</feature>
<dbReference type="OrthoDB" id="3053599at2759"/>
<feature type="compositionally biased region" description="Basic and acidic residues" evidence="4">
    <location>
        <begin position="199"/>
        <end position="213"/>
    </location>
</feature>
<dbReference type="AlphaFoldDB" id="A0A0C2XY01"/>
<accession>A0A0C2XY01</accession>
<keyword evidence="7" id="KW-1185">Reference proteome</keyword>
<keyword evidence="1" id="KW-0723">Serine/threonine-protein kinase</keyword>
<evidence type="ECO:0000259" key="5">
    <source>
        <dbReference type="PROSITE" id="PS51158"/>
    </source>
</evidence>
<sequence length="727" mass="80674">MANGLPWGYQSNLNIIDQALTEIAATHANDSESWVMDIKAGRVEVCRGEGNVLSNYGRWYQRCTDGVGCGEYLWHNDPTNANDIPEEIQLRFSLRKSADESNVHILCQVPNCRSASGQPRQANKHCERAPQQCASCCKTAGGCRKHKITGATTLTSMAAHSSTQSQSAPNQTSSGSQGEIRSTYARPLDDSYGNPYTVAHEEREANDRREVQRQRVLQNRRNTVIVVIWGKPDQKPAVLNVISHNPNILVPGNHPRIVSHFKDSSTSLEPIIQVFHILPRLDWISQTLDVPVDIIVGGRALIRSQNVALENCPTIDDEIASLLRAQLYQQPVYGSSVGPHPTSSPHIQSTPGSAHIHGGSSSLTSVSSAIAIAPSLASTSNSRPRAKAPVPFPPRYTCDAAAGFFPMLKADTSTVALAAASFSENFPGCRFNKSTYYKHRAYFDDAEKAGILKDFIEYGKSDEGKWSKLTKVVNSIRPTLEQYQASEVNKGKLKEEASMNIEEGRDDSESEDLDNYILRDLQIEEYHMQDGELGSILTSFSTNVQYREAPVLLGACKAIYMFISHVNRSSTIFAAKIYTLPGAWWEPCPNRELYIWQEGAKMARCHLYHLEFKQLAREMESNLAQAWTSGIRFDTGKLTGLDGMTLASFTHYLYEFMGDQSVMTDFQGHHTADGSLKIFNCTLHTTNTNKSNDDFLLGNMKDQGIQAFKAQHFCSEICIKLGLQSFL</sequence>
<dbReference type="Pfam" id="PF02816">
    <property type="entry name" value="Alpha_kinase"/>
    <property type="match status" value="1"/>
</dbReference>
<dbReference type="PROSITE" id="PS51158">
    <property type="entry name" value="ALPHA_KINASE"/>
    <property type="match status" value="1"/>
</dbReference>
<reference evidence="6 7" key="1">
    <citation type="submission" date="2014-04" db="EMBL/GenBank/DDBJ databases">
        <authorList>
            <consortium name="DOE Joint Genome Institute"/>
            <person name="Kuo A."/>
            <person name="Gay G."/>
            <person name="Dore J."/>
            <person name="Kohler A."/>
            <person name="Nagy L.G."/>
            <person name="Floudas D."/>
            <person name="Copeland A."/>
            <person name="Barry K.W."/>
            <person name="Cichocki N."/>
            <person name="Veneault-Fourrey C."/>
            <person name="LaButti K."/>
            <person name="Lindquist E.A."/>
            <person name="Lipzen A."/>
            <person name="Lundell T."/>
            <person name="Morin E."/>
            <person name="Murat C."/>
            <person name="Sun H."/>
            <person name="Tunlid A."/>
            <person name="Henrissat B."/>
            <person name="Grigoriev I.V."/>
            <person name="Hibbett D.S."/>
            <person name="Martin F."/>
            <person name="Nordberg H.P."/>
            <person name="Cantor M.N."/>
            <person name="Hua S.X."/>
        </authorList>
    </citation>
    <scope>NUCLEOTIDE SEQUENCE [LARGE SCALE GENOMIC DNA]</scope>
    <source>
        <strain evidence="7">h7</strain>
    </source>
</reference>
<evidence type="ECO:0000256" key="2">
    <source>
        <dbReference type="ARBA" id="ARBA00022679"/>
    </source>
</evidence>
<keyword evidence="2" id="KW-0808">Transferase</keyword>
<feature type="domain" description="Alpha-type protein kinase" evidence="5">
    <location>
        <begin position="458"/>
        <end position="726"/>
    </location>
</feature>
<evidence type="ECO:0000313" key="7">
    <source>
        <dbReference type="Proteomes" id="UP000053424"/>
    </source>
</evidence>
<protein>
    <recommendedName>
        <fullName evidence="5">Alpha-type protein kinase domain-containing protein</fullName>
    </recommendedName>
</protein>
<feature type="compositionally biased region" description="Polar residues" evidence="4">
    <location>
        <begin position="341"/>
        <end position="352"/>
    </location>
</feature>
<organism evidence="6 7">
    <name type="scientific">Hebeloma cylindrosporum</name>
    <dbReference type="NCBI Taxonomy" id="76867"/>
    <lineage>
        <taxon>Eukaryota</taxon>
        <taxon>Fungi</taxon>
        <taxon>Dikarya</taxon>
        <taxon>Basidiomycota</taxon>
        <taxon>Agaricomycotina</taxon>
        <taxon>Agaricomycetes</taxon>
        <taxon>Agaricomycetidae</taxon>
        <taxon>Agaricales</taxon>
        <taxon>Agaricineae</taxon>
        <taxon>Hymenogastraceae</taxon>
        <taxon>Hebeloma</taxon>
    </lineage>
</organism>
<feature type="region of interest" description="Disordered" evidence="4">
    <location>
        <begin position="338"/>
        <end position="361"/>
    </location>
</feature>
<dbReference type="InterPro" id="IPR011009">
    <property type="entry name" value="Kinase-like_dom_sf"/>
</dbReference>
<name>A0A0C2XY01_HEBCY</name>
<evidence type="ECO:0000313" key="6">
    <source>
        <dbReference type="EMBL" id="KIM42533.1"/>
    </source>
</evidence>
<dbReference type="GO" id="GO:0004674">
    <property type="term" value="F:protein serine/threonine kinase activity"/>
    <property type="evidence" value="ECO:0007669"/>
    <property type="project" value="UniProtKB-KW"/>
</dbReference>
<dbReference type="HOGENOM" id="CLU_019841_1_0_1"/>
<evidence type="ECO:0000256" key="4">
    <source>
        <dbReference type="SAM" id="MobiDB-lite"/>
    </source>
</evidence>
<feature type="region of interest" description="Disordered" evidence="4">
    <location>
        <begin position="157"/>
        <end position="214"/>
    </location>
</feature>
<keyword evidence="3" id="KW-0418">Kinase</keyword>
<dbReference type="Gene3D" id="3.20.200.10">
    <property type="entry name" value="MHCK/EF2 kinase"/>
    <property type="match status" value="1"/>
</dbReference>
<proteinExistence type="predicted"/>
<dbReference type="EMBL" id="KN831777">
    <property type="protein sequence ID" value="KIM42533.1"/>
    <property type="molecule type" value="Genomic_DNA"/>
</dbReference>
<dbReference type="GO" id="GO:0005524">
    <property type="term" value="F:ATP binding"/>
    <property type="evidence" value="ECO:0007669"/>
    <property type="project" value="InterPro"/>
</dbReference>
<dbReference type="Proteomes" id="UP000053424">
    <property type="component" value="Unassembled WGS sequence"/>
</dbReference>
<dbReference type="InterPro" id="IPR004166">
    <property type="entry name" value="a-kinase_dom"/>
</dbReference>
<gene>
    <name evidence="6" type="ORF">M413DRAFT_408415</name>
</gene>
<reference evidence="7" key="2">
    <citation type="submission" date="2015-01" db="EMBL/GenBank/DDBJ databases">
        <title>Evolutionary Origins and Diversification of the Mycorrhizal Mutualists.</title>
        <authorList>
            <consortium name="DOE Joint Genome Institute"/>
            <consortium name="Mycorrhizal Genomics Consortium"/>
            <person name="Kohler A."/>
            <person name="Kuo A."/>
            <person name="Nagy L.G."/>
            <person name="Floudas D."/>
            <person name="Copeland A."/>
            <person name="Barry K.W."/>
            <person name="Cichocki N."/>
            <person name="Veneault-Fourrey C."/>
            <person name="LaButti K."/>
            <person name="Lindquist E.A."/>
            <person name="Lipzen A."/>
            <person name="Lundell T."/>
            <person name="Morin E."/>
            <person name="Murat C."/>
            <person name="Riley R."/>
            <person name="Ohm R."/>
            <person name="Sun H."/>
            <person name="Tunlid A."/>
            <person name="Henrissat B."/>
            <person name="Grigoriev I.V."/>
            <person name="Hibbett D.S."/>
            <person name="Martin F."/>
        </authorList>
    </citation>
    <scope>NUCLEOTIDE SEQUENCE [LARGE SCALE GENOMIC DNA]</scope>
    <source>
        <strain evidence="7">h7</strain>
    </source>
</reference>
<evidence type="ECO:0000256" key="3">
    <source>
        <dbReference type="ARBA" id="ARBA00022777"/>
    </source>
</evidence>
<evidence type="ECO:0000256" key="1">
    <source>
        <dbReference type="ARBA" id="ARBA00022527"/>
    </source>
</evidence>